<geneLocation type="chloroplast" evidence="1"/>
<gene>
    <name evidence="1" type="primary">orf34b</name>
</gene>
<organism evidence="1">
    <name type="scientific">Spyridia filamentosa</name>
    <name type="common">Red alga</name>
    <name type="synonym">Fucus filamentosus</name>
    <dbReference type="NCBI Taxonomy" id="196632"/>
    <lineage>
        <taxon>Eukaryota</taxon>
        <taxon>Rhodophyta</taxon>
        <taxon>Florideophyceae</taxon>
        <taxon>Rhodymeniophycidae</taxon>
        <taxon>Ceramiales</taxon>
        <taxon>Spyridiaceae</taxon>
        <taxon>Spyridia</taxon>
    </lineage>
</organism>
<proteinExistence type="predicted"/>
<dbReference type="GeneID" id="33359296"/>
<dbReference type="AlphaFoldDB" id="A0A1Z1MJX3"/>
<dbReference type="EMBL" id="MF101441">
    <property type="protein sequence ID" value="ARW66189.1"/>
    <property type="molecule type" value="Genomic_DNA"/>
</dbReference>
<name>A0A1Z1MJX3_SPYFI</name>
<dbReference type="RefSeq" id="YP_009397003.1">
    <property type="nucleotide sequence ID" value="NC_035285.1"/>
</dbReference>
<protein>
    <submittedName>
        <fullName evidence="1">Uncharacterized protein</fullName>
    </submittedName>
</protein>
<keyword evidence="1" id="KW-0934">Plastid</keyword>
<accession>A0A1Z1MJX3</accession>
<reference evidence="1" key="1">
    <citation type="journal article" date="2017" name="J. Phycol.">
        <title>Analysis of chloroplast genomes and a supermatrix inform reclassification of the Rhodomelaceae (Rhodophyta).</title>
        <authorList>
            <person name="Diaz-Tapia P."/>
            <person name="Maggs C.A."/>
            <person name="West J.A."/>
            <person name="Verbruggen H."/>
        </authorList>
    </citation>
    <scope>NUCLEOTIDE SEQUENCE</scope>
    <source>
        <strain evidence="1">PD1020</strain>
    </source>
</reference>
<keyword evidence="1" id="KW-0150">Chloroplast</keyword>
<sequence>MSYKFKMPIKQIFTAQLKIKIYKKTHKIKISLLP</sequence>
<evidence type="ECO:0000313" key="1">
    <source>
        <dbReference type="EMBL" id="ARW66189.1"/>
    </source>
</evidence>